<dbReference type="FunFam" id="3.30.70.270:FF:000020">
    <property type="entry name" value="Transposon Tf2-6 polyprotein-like Protein"/>
    <property type="match status" value="1"/>
</dbReference>
<comment type="caution">
    <text evidence="13">The sequence shown here is derived from an EMBL/GenBank/DDBJ whole genome shotgun (WGS) entry which is preliminary data.</text>
</comment>
<dbReference type="InterPro" id="IPR043502">
    <property type="entry name" value="DNA/RNA_pol_sf"/>
</dbReference>
<dbReference type="GO" id="GO:0003964">
    <property type="term" value="F:RNA-directed DNA polymerase activity"/>
    <property type="evidence" value="ECO:0007669"/>
    <property type="project" value="UniProtKB-KW"/>
</dbReference>
<evidence type="ECO:0000313" key="13">
    <source>
        <dbReference type="EMBL" id="KAH0821756.1"/>
    </source>
</evidence>
<keyword evidence="6" id="KW-0378">Hydrolase</keyword>
<protein>
    <recommendedName>
        <fullName evidence="1">RNA-directed DNA polymerase</fullName>
        <ecNumber evidence="1">2.7.7.49</ecNumber>
    </recommendedName>
</protein>
<dbReference type="CDD" id="cd01647">
    <property type="entry name" value="RT_LTR"/>
    <property type="match status" value="1"/>
</dbReference>
<reference evidence="13" key="2">
    <citation type="submission" date="2021-08" db="EMBL/GenBank/DDBJ databases">
        <authorList>
            <person name="Eriksson T."/>
        </authorList>
    </citation>
    <scope>NUCLEOTIDE SEQUENCE</scope>
    <source>
        <strain evidence="13">Stoneville</strain>
        <tissue evidence="13">Whole head</tissue>
    </source>
</reference>
<dbReference type="PANTHER" id="PTHR37984">
    <property type="entry name" value="PROTEIN CBG26694"/>
    <property type="match status" value="1"/>
</dbReference>
<accession>A0A8J6HXX7</accession>
<evidence type="ECO:0000256" key="9">
    <source>
        <dbReference type="SAM" id="MobiDB-lite"/>
    </source>
</evidence>
<dbReference type="Gene3D" id="3.30.70.270">
    <property type="match status" value="3"/>
</dbReference>
<sequence length="602" mass="69398">MSSEEERMTPALKRKKLRRIEKRLHEVESGPSFGSHQGEDKMIPEFDPQRTDQPLESWVRRVDELAACYRWSDLTTVKLVANRPIGLARRLYDSQDCLAVSWKKMKKVMVNQFSKPTLFAKLLRESALYEEREGQDLSEYCFNKIDKLNALQLKIPETSLVDAVIGGITDEGIARAAKASRFQNTNGLYAYLSAIGKMLMTTPSVKSDRLTKPYPTPRGLNDHPTPLDALYRLRMIILGKGPGMVQSNLNTEDKSEEDFIVAKLHKKKTGDYRMCVDYRWLNAIIVKDKYPLPLIEDQLDRLGRDNDGARYKNTVAFLYMDDVIIPSVTIQQGLNRLRLVLKAFQKHDLKLKLSKCTFFSTKINYLGREISEHGIRPSQVKIEAVLAMTPPENVKQVRQFLGLSGYFRKFAKDYSRIVEPLLTRLRGKDVKWCWEAEQQQAFEKVKSILTTRPLLAIFNPQLPTELHTDASALDKQTTVDQRQYHSYELETMAVVNALKHFCVYLLGMKFTVVTDCNALKAAFSKKDLIPRIGRCRYPVADIEVNNVDLTESDWLVSAQLQDEQLKRIRNILESKIKNNETRQYFELYQPKDLLFSGITYYL</sequence>
<keyword evidence="7" id="KW-0695">RNA-directed DNA polymerase</keyword>
<dbReference type="GO" id="GO:0016787">
    <property type="term" value="F:hydrolase activity"/>
    <property type="evidence" value="ECO:0007669"/>
    <property type="project" value="UniProtKB-KW"/>
</dbReference>
<evidence type="ECO:0000256" key="7">
    <source>
        <dbReference type="ARBA" id="ARBA00022918"/>
    </source>
</evidence>
<name>A0A8J6HXX7_TENMO</name>
<reference evidence="13" key="1">
    <citation type="journal article" date="2020" name="J Insects Food Feed">
        <title>The yellow mealworm (Tenebrio molitor) genome: a resource for the emerging insects as food and feed industry.</title>
        <authorList>
            <person name="Eriksson T."/>
            <person name="Andere A."/>
            <person name="Kelstrup H."/>
            <person name="Emery V."/>
            <person name="Picard C."/>
        </authorList>
    </citation>
    <scope>NUCLEOTIDE SEQUENCE</scope>
    <source>
        <strain evidence="13">Stoneville</strain>
        <tissue evidence="13">Whole head</tissue>
    </source>
</reference>
<evidence type="ECO:0000259" key="10">
    <source>
        <dbReference type="Pfam" id="PF00078"/>
    </source>
</evidence>
<dbReference type="SUPFAM" id="SSF56672">
    <property type="entry name" value="DNA/RNA polymerases"/>
    <property type="match status" value="1"/>
</dbReference>
<feature type="domain" description="Reverse transcriptase/retrotransposon-derived protein RNase H-like" evidence="12">
    <location>
        <begin position="434"/>
        <end position="472"/>
    </location>
</feature>
<evidence type="ECO:0000259" key="12">
    <source>
        <dbReference type="Pfam" id="PF17919"/>
    </source>
</evidence>
<gene>
    <name evidence="13" type="ORF">GEV33_001035</name>
</gene>
<dbReference type="InterPro" id="IPR050951">
    <property type="entry name" value="Retrovirus_Pol_polyprotein"/>
</dbReference>
<feature type="domain" description="Reverse transcriptase" evidence="10">
    <location>
        <begin position="313"/>
        <end position="369"/>
    </location>
</feature>
<evidence type="ECO:0000256" key="6">
    <source>
        <dbReference type="ARBA" id="ARBA00022801"/>
    </source>
</evidence>
<dbReference type="AlphaFoldDB" id="A0A8J6HXX7"/>
<keyword evidence="2" id="KW-0808">Transferase</keyword>
<evidence type="ECO:0000256" key="5">
    <source>
        <dbReference type="ARBA" id="ARBA00022759"/>
    </source>
</evidence>
<proteinExistence type="predicted"/>
<evidence type="ECO:0000256" key="1">
    <source>
        <dbReference type="ARBA" id="ARBA00012493"/>
    </source>
</evidence>
<organism evidence="13 14">
    <name type="scientific">Tenebrio molitor</name>
    <name type="common">Yellow mealworm beetle</name>
    <dbReference type="NCBI Taxonomy" id="7067"/>
    <lineage>
        <taxon>Eukaryota</taxon>
        <taxon>Metazoa</taxon>
        <taxon>Ecdysozoa</taxon>
        <taxon>Arthropoda</taxon>
        <taxon>Hexapoda</taxon>
        <taxon>Insecta</taxon>
        <taxon>Pterygota</taxon>
        <taxon>Neoptera</taxon>
        <taxon>Endopterygota</taxon>
        <taxon>Coleoptera</taxon>
        <taxon>Polyphaga</taxon>
        <taxon>Cucujiformia</taxon>
        <taxon>Tenebrionidae</taxon>
        <taxon>Tenebrio</taxon>
    </lineage>
</organism>
<dbReference type="Pfam" id="PF17919">
    <property type="entry name" value="RT_RNaseH_2"/>
    <property type="match status" value="1"/>
</dbReference>
<keyword evidence="5" id="KW-0255">Endonuclease</keyword>
<dbReference type="InterPro" id="IPR041577">
    <property type="entry name" value="RT_RNaseH_2"/>
</dbReference>
<dbReference type="EMBL" id="JABDTM020006324">
    <property type="protein sequence ID" value="KAH0821756.1"/>
    <property type="molecule type" value="Genomic_DNA"/>
</dbReference>
<dbReference type="InterPro" id="IPR043128">
    <property type="entry name" value="Rev_trsase/Diguanyl_cyclase"/>
</dbReference>
<dbReference type="InterPro" id="IPR000477">
    <property type="entry name" value="RT_dom"/>
</dbReference>
<evidence type="ECO:0000256" key="3">
    <source>
        <dbReference type="ARBA" id="ARBA00022695"/>
    </source>
</evidence>
<keyword evidence="14" id="KW-1185">Reference proteome</keyword>
<dbReference type="Pfam" id="PF00078">
    <property type="entry name" value="RVT_1"/>
    <property type="match status" value="1"/>
</dbReference>
<feature type="domain" description="Reverse transcriptase RNase H-like" evidence="11">
    <location>
        <begin position="475"/>
        <end position="534"/>
    </location>
</feature>
<keyword evidence="3" id="KW-0548">Nucleotidyltransferase</keyword>
<dbReference type="PANTHER" id="PTHR37984:SF5">
    <property type="entry name" value="PROTEIN NYNRIN-LIKE"/>
    <property type="match status" value="1"/>
</dbReference>
<keyword evidence="4" id="KW-0540">Nuclease</keyword>
<dbReference type="InterPro" id="IPR041373">
    <property type="entry name" value="RT_RNaseH"/>
</dbReference>
<keyword evidence="8" id="KW-0511">Multifunctional enzyme</keyword>
<evidence type="ECO:0000256" key="2">
    <source>
        <dbReference type="ARBA" id="ARBA00022679"/>
    </source>
</evidence>
<evidence type="ECO:0000313" key="14">
    <source>
        <dbReference type="Proteomes" id="UP000719412"/>
    </source>
</evidence>
<evidence type="ECO:0000256" key="4">
    <source>
        <dbReference type="ARBA" id="ARBA00022722"/>
    </source>
</evidence>
<dbReference type="Proteomes" id="UP000719412">
    <property type="component" value="Unassembled WGS sequence"/>
</dbReference>
<dbReference type="Gene3D" id="3.10.10.10">
    <property type="entry name" value="HIV Type 1 Reverse Transcriptase, subunit A, domain 1"/>
    <property type="match status" value="1"/>
</dbReference>
<dbReference type="Pfam" id="PF17917">
    <property type="entry name" value="RT_RNaseH"/>
    <property type="match status" value="1"/>
</dbReference>
<dbReference type="GO" id="GO:0004519">
    <property type="term" value="F:endonuclease activity"/>
    <property type="evidence" value="ECO:0007669"/>
    <property type="project" value="UniProtKB-KW"/>
</dbReference>
<evidence type="ECO:0000259" key="11">
    <source>
        <dbReference type="Pfam" id="PF17917"/>
    </source>
</evidence>
<dbReference type="EC" id="2.7.7.49" evidence="1"/>
<feature type="region of interest" description="Disordered" evidence="9">
    <location>
        <begin position="1"/>
        <end position="20"/>
    </location>
</feature>
<evidence type="ECO:0000256" key="8">
    <source>
        <dbReference type="ARBA" id="ARBA00023268"/>
    </source>
</evidence>